<dbReference type="PANTHER" id="PTHR11017">
    <property type="entry name" value="LEUCINE-RICH REPEAT-CONTAINING PROTEIN"/>
    <property type="match status" value="1"/>
</dbReference>
<gene>
    <name evidence="2" type="ORF">F2P56_002204</name>
</gene>
<reference evidence="2" key="2">
    <citation type="submission" date="2020-03" db="EMBL/GenBank/DDBJ databases">
        <title>Walnut 2.0.</title>
        <authorList>
            <person name="Marrano A."/>
            <person name="Britton M."/>
            <person name="Zimin A.V."/>
            <person name="Zaini P.A."/>
            <person name="Workman R."/>
            <person name="Puiu D."/>
            <person name="Bianco L."/>
            <person name="Allen B.J."/>
            <person name="Troggio M."/>
            <person name="Leslie C.A."/>
            <person name="Timp W."/>
            <person name="Dendekar A."/>
            <person name="Salzberg S.L."/>
            <person name="Neale D.B."/>
        </authorList>
    </citation>
    <scope>NUCLEOTIDE SEQUENCE</scope>
    <source>
        <tissue evidence="2">Leaves</tissue>
    </source>
</reference>
<dbReference type="SUPFAM" id="SSF52200">
    <property type="entry name" value="Toll/Interleukin receptor TIR domain"/>
    <property type="match status" value="1"/>
</dbReference>
<protein>
    <recommendedName>
        <fullName evidence="1">TIR domain-containing protein</fullName>
    </recommendedName>
</protein>
<evidence type="ECO:0000313" key="3">
    <source>
        <dbReference type="Proteomes" id="UP000619265"/>
    </source>
</evidence>
<evidence type="ECO:0000259" key="1">
    <source>
        <dbReference type="PROSITE" id="PS50104"/>
    </source>
</evidence>
<evidence type="ECO:0000313" key="2">
    <source>
        <dbReference type="EMBL" id="KAF5481563.1"/>
    </source>
</evidence>
<sequence>MKQIVLPIFYDVDPSEVRHQKWIFGESFDKLRDKLQDNTKMLKWKVALERVADLSSFPLANFRNESEFIQEIIQWVDLRMVNQTPLSVAKYPIGIESRIRHIYQHFKYWK</sequence>
<dbReference type="GO" id="GO:0006952">
    <property type="term" value="P:defense response"/>
    <property type="evidence" value="ECO:0007669"/>
    <property type="project" value="InterPro"/>
</dbReference>
<dbReference type="InterPro" id="IPR000157">
    <property type="entry name" value="TIR_dom"/>
</dbReference>
<accession>A0A834D989</accession>
<dbReference type="Gene3D" id="3.40.50.10140">
    <property type="entry name" value="Toll/interleukin-1 receptor homology (TIR) domain"/>
    <property type="match status" value="1"/>
</dbReference>
<organism evidence="2 3">
    <name type="scientific">Juglans regia</name>
    <name type="common">English walnut</name>
    <dbReference type="NCBI Taxonomy" id="51240"/>
    <lineage>
        <taxon>Eukaryota</taxon>
        <taxon>Viridiplantae</taxon>
        <taxon>Streptophyta</taxon>
        <taxon>Embryophyta</taxon>
        <taxon>Tracheophyta</taxon>
        <taxon>Spermatophyta</taxon>
        <taxon>Magnoliopsida</taxon>
        <taxon>eudicotyledons</taxon>
        <taxon>Gunneridae</taxon>
        <taxon>Pentapetalae</taxon>
        <taxon>rosids</taxon>
        <taxon>fabids</taxon>
        <taxon>Fagales</taxon>
        <taxon>Juglandaceae</taxon>
        <taxon>Juglans</taxon>
    </lineage>
</organism>
<dbReference type="Pfam" id="PF01582">
    <property type="entry name" value="TIR"/>
    <property type="match status" value="1"/>
</dbReference>
<dbReference type="Proteomes" id="UP000619265">
    <property type="component" value="Unassembled WGS sequence"/>
</dbReference>
<dbReference type="Gramene" id="Jr01_23840_p1">
    <property type="protein sequence ID" value="cds.Jr01_23840_p1"/>
    <property type="gene ID" value="Jr01_23840"/>
</dbReference>
<name>A0A834D989_JUGRE</name>
<dbReference type="InterPro" id="IPR044974">
    <property type="entry name" value="Disease_R_plants"/>
</dbReference>
<dbReference type="PROSITE" id="PS50104">
    <property type="entry name" value="TIR"/>
    <property type="match status" value="1"/>
</dbReference>
<dbReference type="PANTHER" id="PTHR11017:SF570">
    <property type="entry name" value="DISEASE RESISTANCE PROTEIN (TIR-NBS CLASS)-RELATED"/>
    <property type="match status" value="1"/>
</dbReference>
<dbReference type="AlphaFoldDB" id="A0A834D989"/>
<comment type="caution">
    <text evidence="2">The sequence shown here is derived from an EMBL/GenBank/DDBJ whole genome shotgun (WGS) entry which is preliminary data.</text>
</comment>
<reference evidence="2" key="1">
    <citation type="submission" date="2015-10" db="EMBL/GenBank/DDBJ databases">
        <authorList>
            <person name="Martinez-Garcia P.J."/>
            <person name="Crepeau M.W."/>
            <person name="Puiu D."/>
            <person name="Gonzalez-Ibeas D."/>
            <person name="Whalen J."/>
            <person name="Stevens K."/>
            <person name="Paul R."/>
            <person name="Butterfield T."/>
            <person name="Britton M."/>
            <person name="Reagan R."/>
            <person name="Chakraborty S."/>
            <person name="Walawage S.L."/>
            <person name="Vasquez-Gross H.A."/>
            <person name="Cardeno C."/>
            <person name="Famula R."/>
            <person name="Pratt K."/>
            <person name="Kuruganti S."/>
            <person name="Aradhya M.K."/>
            <person name="Leslie C.A."/>
            <person name="Dandekar A.M."/>
            <person name="Salzberg S.L."/>
            <person name="Wegrzyn J.L."/>
            <person name="Langley C.H."/>
            <person name="Neale D.B."/>
        </authorList>
    </citation>
    <scope>NUCLEOTIDE SEQUENCE</scope>
    <source>
        <tissue evidence="2">Leaves</tissue>
    </source>
</reference>
<feature type="domain" description="TIR" evidence="1">
    <location>
        <begin position="1"/>
        <end position="80"/>
    </location>
</feature>
<proteinExistence type="predicted"/>
<dbReference type="InterPro" id="IPR035897">
    <property type="entry name" value="Toll_tir_struct_dom_sf"/>
</dbReference>
<dbReference type="GO" id="GO:0007165">
    <property type="term" value="P:signal transduction"/>
    <property type="evidence" value="ECO:0007669"/>
    <property type="project" value="InterPro"/>
</dbReference>
<dbReference type="EMBL" id="LIHL02000001">
    <property type="protein sequence ID" value="KAF5481563.1"/>
    <property type="molecule type" value="Genomic_DNA"/>
</dbReference>